<gene>
    <name evidence="1" type="ORF">MCNOR_2280</name>
</gene>
<protein>
    <submittedName>
        <fullName evidence="1">Redox protein</fullName>
    </submittedName>
</protein>
<dbReference type="InterPro" id="IPR052924">
    <property type="entry name" value="OsmC/Ohr_hydroprdx_reductase"/>
</dbReference>
<proteinExistence type="predicted"/>
<dbReference type="EMBL" id="OX458332">
    <property type="protein sequence ID" value="CAI8839020.1"/>
    <property type="molecule type" value="Genomic_DNA"/>
</dbReference>
<dbReference type="InterPro" id="IPR003718">
    <property type="entry name" value="OsmC/Ohr_fam"/>
</dbReference>
<dbReference type="Pfam" id="PF02566">
    <property type="entry name" value="OsmC"/>
    <property type="match status" value="1"/>
</dbReference>
<organism evidence="1 2">
    <name type="scientific">Methylococcus capsulatus</name>
    <dbReference type="NCBI Taxonomy" id="414"/>
    <lineage>
        <taxon>Bacteria</taxon>
        <taxon>Pseudomonadati</taxon>
        <taxon>Pseudomonadota</taxon>
        <taxon>Gammaproteobacteria</taxon>
        <taxon>Methylococcales</taxon>
        <taxon>Methylococcaceae</taxon>
        <taxon>Methylococcus</taxon>
    </lineage>
</organism>
<evidence type="ECO:0000313" key="2">
    <source>
        <dbReference type="Proteomes" id="UP001158598"/>
    </source>
</evidence>
<name>A0AA35ULL5_METCP</name>
<dbReference type="SUPFAM" id="SSF82784">
    <property type="entry name" value="OsmC-like"/>
    <property type="match status" value="1"/>
</dbReference>
<dbReference type="AlphaFoldDB" id="A0AA35ULL5"/>
<dbReference type="PANTHER" id="PTHR35368">
    <property type="entry name" value="HYDROPEROXIDE REDUCTASE"/>
    <property type="match status" value="1"/>
</dbReference>
<dbReference type="PANTHER" id="PTHR35368:SF1">
    <property type="entry name" value="HYDROPEROXIDE REDUCTASE"/>
    <property type="match status" value="1"/>
</dbReference>
<dbReference type="RefSeq" id="WP_282213230.1">
    <property type="nucleotide sequence ID" value="NZ_OX458332.1"/>
</dbReference>
<evidence type="ECO:0000313" key="1">
    <source>
        <dbReference type="EMBL" id="CAI8839020.1"/>
    </source>
</evidence>
<reference evidence="1" key="1">
    <citation type="submission" date="2023-03" db="EMBL/GenBank/DDBJ databases">
        <authorList>
            <person name="Pearce D."/>
        </authorList>
    </citation>
    <scope>NUCLEOTIDE SEQUENCE</scope>
    <source>
        <strain evidence="1">Mc</strain>
    </source>
</reference>
<sequence length="181" mass="18888">MSQETLKAALGNAIAGLQKNPASARLVFRAKTRWLDGVRCSAEVRDFPPLIVDEPAELGGGDTAANPVELLLAALGTCQEIVYAAYAAVMGIPLEAVEVSAKGYLDLQGLFGLSDSVPAGYQKIVFETVIESSADPETIRKLVAVVEGHCPVLDTLTRPVEVEGAVTLNGAPLNVSISNAA</sequence>
<dbReference type="Gene3D" id="3.30.300.20">
    <property type="match status" value="1"/>
</dbReference>
<dbReference type="InterPro" id="IPR036102">
    <property type="entry name" value="OsmC/Ohrsf"/>
</dbReference>
<accession>A0AA35ULL5</accession>
<dbReference type="Proteomes" id="UP001158598">
    <property type="component" value="Chromosome"/>
</dbReference>
<dbReference type="InterPro" id="IPR015946">
    <property type="entry name" value="KH_dom-like_a/b"/>
</dbReference>